<protein>
    <submittedName>
        <fullName evidence="4">LytR C-terminal domain-containing protein</fullName>
    </submittedName>
</protein>
<evidence type="ECO:0000256" key="1">
    <source>
        <dbReference type="SAM" id="MobiDB-lite"/>
    </source>
</evidence>
<dbReference type="Proteomes" id="UP000776650">
    <property type="component" value="Unassembled WGS sequence"/>
</dbReference>
<sequence>MSDPRYPGEFDSQGYDPNGYGEPNAADPYADGAHSGHHAPSEGPGYDAYDGYQPDRPTEGTYSHEDAAGWDTPAGDPSVEPSEDADELASGVPYRAIAMVLLTLVVIAIAIGLVQLFTGSDDDNSAEPASQSVVESPSDAGGADSAEGSAPGGTEGQQQDGTGQQGGADAEAPANEAQNGQNGAAAGENGAGAANGAAGPGEVPVRVYNNSTISGLADDVAGTLRGSGADVKEVGNYSEGNVPTSGVYYGEGAGEKAEAERIAGELGIEARPRFEGLGDAAPGVIVIVTQDMQGR</sequence>
<evidence type="ECO:0000313" key="5">
    <source>
        <dbReference type="Proteomes" id="UP000776650"/>
    </source>
</evidence>
<evidence type="ECO:0000256" key="2">
    <source>
        <dbReference type="SAM" id="Phobius"/>
    </source>
</evidence>
<dbReference type="AlphaFoldDB" id="A0A921JXE2"/>
<keyword evidence="2" id="KW-1133">Transmembrane helix</keyword>
<reference evidence="4" key="2">
    <citation type="submission" date="2021-09" db="EMBL/GenBank/DDBJ databases">
        <authorList>
            <person name="Gilroy R."/>
        </authorList>
    </citation>
    <scope>NUCLEOTIDE SEQUENCE</scope>
    <source>
        <strain evidence="4">ChiGjej1B1-18357</strain>
    </source>
</reference>
<dbReference type="Pfam" id="PF13399">
    <property type="entry name" value="LytR_C"/>
    <property type="match status" value="1"/>
</dbReference>
<dbReference type="Gene3D" id="3.30.70.2390">
    <property type="match status" value="1"/>
</dbReference>
<dbReference type="RefSeq" id="WP_303910652.1">
    <property type="nucleotide sequence ID" value="NZ_DYXM01000051.1"/>
</dbReference>
<feature type="compositionally biased region" description="Low complexity" evidence="1">
    <location>
        <begin position="156"/>
        <end position="198"/>
    </location>
</feature>
<feature type="region of interest" description="Disordered" evidence="1">
    <location>
        <begin position="122"/>
        <end position="198"/>
    </location>
</feature>
<evidence type="ECO:0000259" key="3">
    <source>
        <dbReference type="Pfam" id="PF13399"/>
    </source>
</evidence>
<accession>A0A921JXE2</accession>
<keyword evidence="2" id="KW-0812">Transmembrane</keyword>
<evidence type="ECO:0000313" key="4">
    <source>
        <dbReference type="EMBL" id="HJE89882.1"/>
    </source>
</evidence>
<feature type="domain" description="LytR/CpsA/Psr regulator C-terminal" evidence="3">
    <location>
        <begin position="202"/>
        <end position="291"/>
    </location>
</feature>
<gene>
    <name evidence="4" type="ORF">K8V11_02580</name>
</gene>
<feature type="region of interest" description="Disordered" evidence="1">
    <location>
        <begin position="1"/>
        <end position="86"/>
    </location>
</feature>
<dbReference type="InterPro" id="IPR027381">
    <property type="entry name" value="LytR/CpsA/Psr_C"/>
</dbReference>
<proteinExistence type="predicted"/>
<dbReference type="EMBL" id="DYXM01000051">
    <property type="protein sequence ID" value="HJE89882.1"/>
    <property type="molecule type" value="Genomic_DNA"/>
</dbReference>
<reference evidence="4" key="1">
    <citation type="journal article" date="2021" name="PeerJ">
        <title>Extensive microbial diversity within the chicken gut microbiome revealed by metagenomics and culture.</title>
        <authorList>
            <person name="Gilroy R."/>
            <person name="Ravi A."/>
            <person name="Getino M."/>
            <person name="Pursley I."/>
            <person name="Horton D.L."/>
            <person name="Alikhan N.F."/>
            <person name="Baker D."/>
            <person name="Gharbi K."/>
            <person name="Hall N."/>
            <person name="Watson M."/>
            <person name="Adriaenssens E.M."/>
            <person name="Foster-Nyarko E."/>
            <person name="Jarju S."/>
            <person name="Secka A."/>
            <person name="Antonio M."/>
            <person name="Oren A."/>
            <person name="Chaudhuri R.R."/>
            <person name="La Ragione R."/>
            <person name="Hildebrand F."/>
            <person name="Pallen M.J."/>
        </authorList>
    </citation>
    <scope>NUCLEOTIDE SEQUENCE</scope>
    <source>
        <strain evidence="4">ChiGjej1B1-18357</strain>
    </source>
</reference>
<feature type="transmembrane region" description="Helical" evidence="2">
    <location>
        <begin position="96"/>
        <end position="117"/>
    </location>
</feature>
<feature type="compositionally biased region" description="Low complexity" evidence="1">
    <location>
        <begin position="135"/>
        <end position="149"/>
    </location>
</feature>
<feature type="compositionally biased region" description="Basic and acidic residues" evidence="1">
    <location>
        <begin position="56"/>
        <end position="67"/>
    </location>
</feature>
<keyword evidence="2" id="KW-0472">Membrane</keyword>
<comment type="caution">
    <text evidence="4">The sequence shown here is derived from an EMBL/GenBank/DDBJ whole genome shotgun (WGS) entry which is preliminary data.</text>
</comment>
<name>A0A921JXE2_9ACTN</name>
<organism evidence="4 5">
    <name type="scientific">Dietzia timorensis</name>
    <dbReference type="NCBI Taxonomy" id="499555"/>
    <lineage>
        <taxon>Bacteria</taxon>
        <taxon>Bacillati</taxon>
        <taxon>Actinomycetota</taxon>
        <taxon>Actinomycetes</taxon>
        <taxon>Mycobacteriales</taxon>
        <taxon>Dietziaceae</taxon>
        <taxon>Dietzia</taxon>
    </lineage>
</organism>